<organism evidence="1 3">
    <name type="scientific">Caldalkalibacillus thermarum (strain TA2.A1)</name>
    <dbReference type="NCBI Taxonomy" id="986075"/>
    <lineage>
        <taxon>Bacteria</taxon>
        <taxon>Bacillati</taxon>
        <taxon>Bacillota</taxon>
        <taxon>Bacilli</taxon>
        <taxon>Bacillales</taxon>
        <taxon>Bacillaceae</taxon>
        <taxon>Caldalkalibacillus</taxon>
    </lineage>
</organism>
<reference evidence="2 4" key="2">
    <citation type="journal article" date="2020" name="Extremophiles">
        <title>Genomic analysis of Caldalkalibacillus thermarum TA2.A1 reveals aerobic alkaliphilic metabolism and evolutionary hallmarks linking alkaliphilic bacteria and plant life.</title>
        <authorList>
            <person name="de Jong S.I."/>
            <person name="van den Broek M.A."/>
            <person name="Merkel A.Y."/>
            <person name="de la Torre Cortes P."/>
            <person name="Kalamorz F."/>
            <person name="Cook G.M."/>
            <person name="van Loosdrecht M.C.M."/>
            <person name="McMillan D.G.G."/>
        </authorList>
    </citation>
    <scope>NUCLEOTIDE SEQUENCE [LARGE SCALE GENOMIC DNA]</scope>
    <source>
        <strain evidence="2 4">TA2.A1</strain>
    </source>
</reference>
<evidence type="ECO:0000313" key="3">
    <source>
        <dbReference type="Proteomes" id="UP000010716"/>
    </source>
</evidence>
<evidence type="ECO:0000313" key="2">
    <source>
        <dbReference type="EMBL" id="QZT33989.1"/>
    </source>
</evidence>
<protein>
    <submittedName>
        <fullName evidence="2">Minor capsid protein</fullName>
    </submittedName>
    <submittedName>
        <fullName evidence="1">Phage protein Gp9</fullName>
    </submittedName>
</protein>
<name>F5L4I6_CALTT</name>
<dbReference type="EMBL" id="CP082237">
    <property type="protein sequence ID" value="QZT33989.1"/>
    <property type="molecule type" value="Genomic_DNA"/>
</dbReference>
<dbReference type="OrthoDB" id="2969159at2"/>
<dbReference type="InterPro" id="IPR019612">
    <property type="entry name" value="Minor_capsid_put"/>
</dbReference>
<keyword evidence="4" id="KW-1185">Reference proteome</keyword>
<dbReference type="KEGG" id="cthu:HUR95_00675"/>
<evidence type="ECO:0000313" key="4">
    <source>
        <dbReference type="Proteomes" id="UP000825179"/>
    </source>
</evidence>
<dbReference type="EMBL" id="AFCE01000085">
    <property type="protein sequence ID" value="EGL83732.1"/>
    <property type="molecule type" value="Genomic_DNA"/>
</dbReference>
<sequence>MSGIRPIPKRLLIHSVEYEEYIQDDRWGDSFAPPVTIEFVRMEPATAMNRNTTREEVVAQHVLFIDRVFSKPFVQMKEKSKVTFQGKEYEVHKVNVHYTFGPDPHHYEVELV</sequence>
<gene>
    <name evidence="1" type="ORF">CathTA2_0699</name>
    <name evidence="2" type="ORF">HUR95_00675</name>
</gene>
<dbReference type="Proteomes" id="UP000825179">
    <property type="component" value="Chromosome"/>
</dbReference>
<reference evidence="1 3" key="1">
    <citation type="journal article" date="2011" name="J. Bacteriol.">
        <title>Draft genome sequence of the thermoalkaliphilic Caldalkalibacillus thermarum strain TA2.A1.</title>
        <authorList>
            <person name="Kalamorz F."/>
            <person name="Keis S."/>
            <person name="McMillan D.G."/>
            <person name="Olsson K."/>
            <person name="Stanton J.A."/>
            <person name="Stockwell P."/>
            <person name="Black M.A."/>
            <person name="Klingeman D.M."/>
            <person name="Land M.L."/>
            <person name="Han C.S."/>
            <person name="Martin S.L."/>
            <person name="Becher S.A."/>
            <person name="Peddie C.J."/>
            <person name="Morgan H.W."/>
            <person name="Matthies D."/>
            <person name="Preiss L."/>
            <person name="Meier T."/>
            <person name="Brown S.D."/>
            <person name="Cook G.M."/>
        </authorList>
    </citation>
    <scope>NUCLEOTIDE SEQUENCE [LARGE SCALE GENOMIC DNA]</scope>
    <source>
        <strain evidence="1 3">TA2.A1</strain>
    </source>
</reference>
<dbReference type="Proteomes" id="UP000010716">
    <property type="component" value="Unassembled WGS sequence"/>
</dbReference>
<dbReference type="RefSeq" id="WP_007503154.1">
    <property type="nucleotide sequence ID" value="NZ_AFCE01000085.1"/>
</dbReference>
<proteinExistence type="predicted"/>
<dbReference type="AlphaFoldDB" id="F5L4I6"/>
<reference evidence="2" key="3">
    <citation type="submission" date="2021-08" db="EMBL/GenBank/DDBJ databases">
        <authorList>
            <person name="de Jong S."/>
            <person name="van den Broek M."/>
            <person name="Merkel A."/>
            <person name="de la Torre Cortes P."/>
            <person name="Kalamorz F."/>
            <person name="Cook G."/>
            <person name="van Loosdrecht M."/>
            <person name="McMillan D."/>
        </authorList>
    </citation>
    <scope>NUCLEOTIDE SEQUENCE</scope>
    <source>
        <strain evidence="2">TA2.A1</strain>
    </source>
</reference>
<dbReference type="Pfam" id="PF10665">
    <property type="entry name" value="Minor_capsid_1"/>
    <property type="match status" value="1"/>
</dbReference>
<accession>F5L4I6</accession>
<evidence type="ECO:0000313" key="1">
    <source>
        <dbReference type="EMBL" id="EGL83732.1"/>
    </source>
</evidence>